<dbReference type="Proteomes" id="UP000034723">
    <property type="component" value="Chromosome"/>
</dbReference>
<feature type="domain" description="Radical SAM core" evidence="13">
    <location>
        <begin position="32"/>
        <end position="260"/>
    </location>
</feature>
<feature type="binding site" evidence="12">
    <location>
        <position position="118"/>
    </location>
    <ligand>
        <name>(3R)-3-methyl-D-ornithine</name>
        <dbReference type="ChEBI" id="CHEBI:64642"/>
    </ligand>
</feature>
<dbReference type="SFLD" id="SFLDF00342">
    <property type="entry name" value="cyclic_dehypoxanthine_futalosi"/>
    <property type="match status" value="1"/>
</dbReference>
<organism evidence="14 15">
    <name type="scientific">Geoglobus ahangari</name>
    <dbReference type="NCBI Taxonomy" id="113653"/>
    <lineage>
        <taxon>Archaea</taxon>
        <taxon>Methanobacteriati</taxon>
        <taxon>Methanobacteriota</taxon>
        <taxon>Archaeoglobi</taxon>
        <taxon>Archaeoglobales</taxon>
        <taxon>Archaeoglobaceae</taxon>
        <taxon>Geoglobus</taxon>
    </lineage>
</organism>
<dbReference type="NCBIfam" id="TIGR03551">
    <property type="entry name" value="F420_cofH"/>
    <property type="match status" value="1"/>
</dbReference>
<dbReference type="InterPro" id="IPR058240">
    <property type="entry name" value="rSAM_sf"/>
</dbReference>
<comment type="similarity">
    <text evidence="10">Belongs to the radical SAM superfamily. CofH family.</text>
</comment>
<feature type="binding site" evidence="12">
    <location>
        <position position="154"/>
    </location>
    <ligand>
        <name>S-adenosyl-L-methionine</name>
        <dbReference type="ChEBI" id="CHEBI:59789"/>
    </ligand>
</feature>
<dbReference type="SMART" id="SM00729">
    <property type="entry name" value="Elp3"/>
    <property type="match status" value="1"/>
</dbReference>
<evidence type="ECO:0000256" key="7">
    <source>
        <dbReference type="ARBA" id="ARBA00023004"/>
    </source>
</evidence>
<dbReference type="NCBIfam" id="NF005609">
    <property type="entry name" value="PRK07360.1"/>
    <property type="match status" value="1"/>
</dbReference>
<evidence type="ECO:0000313" key="14">
    <source>
        <dbReference type="EMBL" id="AKG91998.1"/>
    </source>
</evidence>
<dbReference type="HAMAP" id="MF_01612">
    <property type="entry name" value="FO_synth_sub2"/>
    <property type="match status" value="1"/>
</dbReference>
<dbReference type="PIRSF" id="PIRSF004762">
    <property type="entry name" value="CHP00423"/>
    <property type="match status" value="1"/>
</dbReference>
<dbReference type="PANTHER" id="PTHR43076">
    <property type="entry name" value="FO SYNTHASE (COFH)"/>
    <property type="match status" value="1"/>
</dbReference>
<dbReference type="InterPro" id="IPR007197">
    <property type="entry name" value="rSAM"/>
</dbReference>
<feature type="binding site" evidence="10 11">
    <location>
        <position position="46"/>
    </location>
    <ligand>
        <name>[4Fe-4S] cluster</name>
        <dbReference type="ChEBI" id="CHEBI:49883"/>
        <note>4Fe-4S-S-AdoMet</note>
    </ligand>
</feature>
<evidence type="ECO:0000256" key="3">
    <source>
        <dbReference type="ARBA" id="ARBA00022485"/>
    </source>
</evidence>
<dbReference type="GeneID" id="24803243"/>
<keyword evidence="6 10" id="KW-0479">Metal-binding</keyword>
<protein>
    <recommendedName>
        <fullName evidence="2 10">5-amino-6-(D-ribitylamino)uracil--L-tyrosine 4-hydroxyphenyl transferase</fullName>
        <ecNumber evidence="2 10">2.5.1.147</ecNumber>
    </recommendedName>
    <alternativeName>
        <fullName evidence="10">FO synthase subunit 2</fullName>
    </alternativeName>
</protein>
<dbReference type="SFLD" id="SFLDG01082">
    <property type="entry name" value="B12-binding_domain_containing"/>
    <property type="match status" value="1"/>
</dbReference>
<comment type="subunit">
    <text evidence="10">The FO synthase complex consists of two subunits, CofG and CofH.</text>
</comment>
<dbReference type="OrthoDB" id="8186at2157"/>
<evidence type="ECO:0000256" key="6">
    <source>
        <dbReference type="ARBA" id="ARBA00022723"/>
    </source>
</evidence>
<dbReference type="GO" id="GO:0051539">
    <property type="term" value="F:4 iron, 4 sulfur cluster binding"/>
    <property type="evidence" value="ECO:0007669"/>
    <property type="project" value="UniProtKB-KW"/>
</dbReference>
<evidence type="ECO:0000256" key="5">
    <source>
        <dbReference type="ARBA" id="ARBA00022691"/>
    </source>
</evidence>
<dbReference type="SFLD" id="SFLDF00343">
    <property type="entry name" value="aminofutalosine_synthase_(mqnE"/>
    <property type="match status" value="1"/>
</dbReference>
<dbReference type="PANTHER" id="PTHR43076:SF1">
    <property type="entry name" value="LIPOYL SYNTHASE 2"/>
    <property type="match status" value="1"/>
</dbReference>
<dbReference type="KEGG" id="gah:GAH_00663"/>
<name>A0A0F7IGJ8_9EURY</name>
<comment type="function">
    <text evidence="10">Catalyzes the radical-mediated synthesis of 5-amino-5-(4-hydroxybenzyl)-6-(D-ribitylimino)-5,6-dihydrouracil from 5-amino-6-(D-ribitylamino)uracil and L-tyrosine.</text>
</comment>
<dbReference type="GO" id="GO:0141093">
    <property type="term" value="F:5-amino-6-(D-ribitylamino)uracil--L-tyrosine 4-hydroxyphenyl transferase activity"/>
    <property type="evidence" value="ECO:0007669"/>
    <property type="project" value="UniProtKB-EC"/>
</dbReference>
<evidence type="ECO:0000256" key="2">
    <source>
        <dbReference type="ARBA" id="ARBA00012289"/>
    </source>
</evidence>
<keyword evidence="4 10" id="KW-0808">Transferase</keyword>
<evidence type="ECO:0000259" key="13">
    <source>
        <dbReference type="PROSITE" id="PS51918"/>
    </source>
</evidence>
<dbReference type="InParanoid" id="A0A0F7IGJ8"/>
<dbReference type="STRING" id="113653.GAH_00663"/>
<sequence length="342" mass="38868">MLKSELREMVKNPYRTMEVANRLREELKGDVVTFVVNRNINFTDICVNSCLFCSYSNRKRFFLSEEEIRRKVREAVEYGCTEVTIQGGLFPNAGVEHYVSILKAVRRESKDIHIHAFSPMEVVHASRNDGVDVEDVLREFRKAGLNSMPGTAAEILVDRVRKVICPDKLTTDEWVEVITTAHSLGIPTTATMMYGHVESWEDRMEHLNLIRQIQEETGGFTEFIPLPFMDRNNRLGEMARSPNGFEDLLVIAVARIVLYPLIENIQASWVKMGRKLAQASLFTGANDVGGTLMEENISKSAGATSGEFMTVEELRELILSAGRIPAERDTLYNLRRVYENRS</sequence>
<dbReference type="InterPro" id="IPR019940">
    <property type="entry name" value="CofH_family"/>
</dbReference>
<evidence type="ECO:0000313" key="15">
    <source>
        <dbReference type="Proteomes" id="UP000034723"/>
    </source>
</evidence>
<dbReference type="NCBIfam" id="TIGR00423">
    <property type="entry name" value="CofH family radical SAM protein"/>
    <property type="match status" value="1"/>
</dbReference>
<dbReference type="Pfam" id="PF04055">
    <property type="entry name" value="Radical_SAM"/>
    <property type="match status" value="1"/>
</dbReference>
<evidence type="ECO:0000256" key="8">
    <source>
        <dbReference type="ARBA" id="ARBA00023014"/>
    </source>
</evidence>
<gene>
    <name evidence="10" type="primary">cofH</name>
    <name evidence="14" type="ORF">GAH_00663</name>
</gene>
<dbReference type="FunCoup" id="A0A0F7IGJ8">
    <property type="interactions" value="71"/>
</dbReference>
<dbReference type="CDD" id="cd01335">
    <property type="entry name" value="Radical_SAM"/>
    <property type="match status" value="1"/>
</dbReference>
<dbReference type="UniPathway" id="UPA00072"/>
<feature type="binding site" evidence="12">
    <location>
        <position position="52"/>
    </location>
    <ligand>
        <name>S-adenosyl-L-methionine</name>
        <dbReference type="ChEBI" id="CHEBI:59789"/>
    </ligand>
</feature>
<dbReference type="PROSITE" id="PS51918">
    <property type="entry name" value="RADICAL_SAM"/>
    <property type="match status" value="1"/>
</dbReference>
<keyword evidence="3 10" id="KW-0004">4Fe-4S</keyword>
<evidence type="ECO:0000256" key="4">
    <source>
        <dbReference type="ARBA" id="ARBA00022679"/>
    </source>
</evidence>
<comment type="pathway">
    <text evidence="1 10">Cofactor biosynthesis; coenzyme F0 biosynthesis.</text>
</comment>
<proteinExistence type="inferred from homology"/>
<accession>A0A0F7IGJ8</accession>
<dbReference type="Gene3D" id="3.20.20.70">
    <property type="entry name" value="Aldolase class I"/>
    <property type="match status" value="1"/>
</dbReference>
<dbReference type="SFLD" id="SFLDG01064">
    <property type="entry name" value="F420__menaquinone_cofactor_bio"/>
    <property type="match status" value="3"/>
</dbReference>
<evidence type="ECO:0000256" key="9">
    <source>
        <dbReference type="ARBA" id="ARBA00048468"/>
    </source>
</evidence>
<dbReference type="HOGENOM" id="CLU_040406_1_0_2"/>
<evidence type="ECO:0000256" key="11">
    <source>
        <dbReference type="PIRSR" id="PIRSR004762-1"/>
    </source>
</evidence>
<dbReference type="GO" id="GO:0044689">
    <property type="term" value="F:7,8-didemethyl-8-hydroxy-5-deazariboflavin synthase activity"/>
    <property type="evidence" value="ECO:0007669"/>
    <property type="project" value="TreeGrafter"/>
</dbReference>
<dbReference type="SFLD" id="SFLDG01389">
    <property type="entry name" value="menaquinone_synthsis_involved"/>
    <property type="match status" value="2"/>
</dbReference>
<dbReference type="RefSeq" id="WP_048094673.1">
    <property type="nucleotide sequence ID" value="NZ_CP011267.1"/>
</dbReference>
<feature type="binding site" evidence="12">
    <location>
        <position position="268"/>
    </location>
    <ligand>
        <name>(3R)-3-methyl-D-ornithine</name>
        <dbReference type="ChEBI" id="CHEBI:64642"/>
    </ligand>
</feature>
<feature type="binding site" evidence="10 11">
    <location>
        <position position="53"/>
    </location>
    <ligand>
        <name>[4Fe-4S] cluster</name>
        <dbReference type="ChEBI" id="CHEBI:49883"/>
        <note>4Fe-4S-S-AdoMet</note>
    </ligand>
</feature>
<feature type="binding site" evidence="10 11">
    <location>
        <position position="50"/>
    </location>
    <ligand>
        <name>[4Fe-4S] cluster</name>
        <dbReference type="ChEBI" id="CHEBI:49883"/>
        <note>4Fe-4S-S-AdoMet</note>
    </ligand>
</feature>
<evidence type="ECO:0000256" key="1">
    <source>
        <dbReference type="ARBA" id="ARBA00004712"/>
    </source>
</evidence>
<comment type="catalytic activity">
    <reaction evidence="9 10">
        <text>5-amino-6-(D-ribitylamino)uracil + L-tyrosine + S-adenosyl-L-methionine = 5-amino-5-(4-hydroxybenzyl)-6-(D-ribitylimino)-5,6-dihydrouracil + 2-iminoacetate + 5'-deoxyadenosine + L-methionine + H(+)</text>
        <dbReference type="Rhea" id="RHEA:55200"/>
        <dbReference type="ChEBI" id="CHEBI:15378"/>
        <dbReference type="ChEBI" id="CHEBI:15934"/>
        <dbReference type="ChEBI" id="CHEBI:17319"/>
        <dbReference type="ChEBI" id="CHEBI:57844"/>
        <dbReference type="ChEBI" id="CHEBI:58315"/>
        <dbReference type="ChEBI" id="CHEBI:59789"/>
        <dbReference type="ChEBI" id="CHEBI:77846"/>
        <dbReference type="ChEBI" id="CHEBI:85936"/>
        <dbReference type="EC" id="2.5.1.147"/>
    </reaction>
</comment>
<dbReference type="EC" id="2.5.1.147" evidence="2 10"/>
<keyword evidence="8 10" id="KW-0411">Iron-sulfur</keyword>
<keyword evidence="7 10" id="KW-0408">Iron</keyword>
<dbReference type="SFLD" id="SFLDG01388">
    <property type="entry name" value="7_8-didemethyl-8-hydroxy-5-dea"/>
    <property type="match status" value="1"/>
</dbReference>
<dbReference type="EMBL" id="CP011267">
    <property type="protein sequence ID" value="AKG91998.1"/>
    <property type="molecule type" value="Genomic_DNA"/>
</dbReference>
<dbReference type="AlphaFoldDB" id="A0A0F7IGJ8"/>
<dbReference type="SFLD" id="SFLDF00293">
    <property type="entry name" value="((2_3_4_5-tetrahydroxypentyl)a"/>
    <property type="match status" value="1"/>
</dbReference>
<dbReference type="InterPro" id="IPR006638">
    <property type="entry name" value="Elp3/MiaA/NifB-like_rSAM"/>
</dbReference>
<reference evidence="14 15" key="1">
    <citation type="submission" date="2015-04" db="EMBL/GenBank/DDBJ databases">
        <title>The complete genome sequence of the hyperthermophilic, obligate iron-reducing archaeon Geoglobus ahangari strain 234T.</title>
        <authorList>
            <person name="Manzella M.P."/>
            <person name="Holmes D.E."/>
            <person name="Rocheleau J.M."/>
            <person name="Chung A."/>
            <person name="Reguera G."/>
            <person name="Kashefi K."/>
        </authorList>
    </citation>
    <scope>NUCLEOTIDE SEQUENCE [LARGE SCALE GENOMIC DNA]</scope>
    <source>
        <strain evidence="14 15">234</strain>
    </source>
</reference>
<evidence type="ECO:0000256" key="12">
    <source>
        <dbReference type="PIRSR" id="PIRSR004762-2"/>
    </source>
</evidence>
<dbReference type="InterPro" id="IPR045567">
    <property type="entry name" value="CofH/MnqC-like_C"/>
</dbReference>
<evidence type="ECO:0000256" key="10">
    <source>
        <dbReference type="HAMAP-Rule" id="MF_01612"/>
    </source>
</evidence>
<dbReference type="InterPro" id="IPR013785">
    <property type="entry name" value="Aldolase_TIM"/>
</dbReference>
<dbReference type="InterPro" id="IPR020050">
    <property type="entry name" value="FO_synthase_su2"/>
</dbReference>
<dbReference type="PATRIC" id="fig|113653.22.peg.663"/>
<dbReference type="GO" id="GO:0005506">
    <property type="term" value="F:iron ion binding"/>
    <property type="evidence" value="ECO:0007669"/>
    <property type="project" value="UniProtKB-UniRule"/>
</dbReference>
<dbReference type="SUPFAM" id="SSF102114">
    <property type="entry name" value="Radical SAM enzymes"/>
    <property type="match status" value="1"/>
</dbReference>
<keyword evidence="5 10" id="KW-0949">S-adenosyl-L-methionine</keyword>
<dbReference type="Pfam" id="PF19288">
    <property type="entry name" value="CofH_C"/>
    <property type="match status" value="1"/>
</dbReference>
<keyword evidence="15" id="KW-1185">Reference proteome</keyword>
<dbReference type="SFLD" id="SFLDS00029">
    <property type="entry name" value="Radical_SAM"/>
    <property type="match status" value="3"/>
</dbReference>
<dbReference type="InterPro" id="IPR034405">
    <property type="entry name" value="F420"/>
</dbReference>
<comment type="cofactor">
    <cofactor evidence="10 11">
        <name>[4Fe-4S] cluster</name>
        <dbReference type="ChEBI" id="CHEBI:49883"/>
    </cofactor>
    <text evidence="10 11">Binds 1 [4Fe-4S] cluster. The cluster is coordinated with 3 cysteines and an exchangeable S-adenosyl-L-methionine.</text>
</comment>